<feature type="compositionally biased region" description="Low complexity" evidence="1">
    <location>
        <begin position="229"/>
        <end position="258"/>
    </location>
</feature>
<organism evidence="3">
    <name type="scientific">uncultured Mycobacterium sp</name>
    <dbReference type="NCBI Taxonomy" id="171292"/>
    <lineage>
        <taxon>Bacteria</taxon>
        <taxon>Bacillati</taxon>
        <taxon>Actinomycetota</taxon>
        <taxon>Actinomycetes</taxon>
        <taxon>Mycobacteriales</taxon>
        <taxon>Mycobacteriaceae</taxon>
        <taxon>Mycobacterium</taxon>
        <taxon>environmental samples</taxon>
    </lineage>
</organism>
<protein>
    <recommendedName>
        <fullName evidence="4">PE-PGRS family protein</fullName>
    </recommendedName>
</protein>
<name>A0A1Y5PJ88_9MYCO</name>
<dbReference type="AlphaFoldDB" id="A0A1Y5PJ88"/>
<keyword evidence="2" id="KW-0732">Signal</keyword>
<feature type="signal peptide" evidence="2">
    <location>
        <begin position="1"/>
        <end position="23"/>
    </location>
</feature>
<reference evidence="3" key="1">
    <citation type="submission" date="2016-03" db="EMBL/GenBank/DDBJ databases">
        <authorList>
            <person name="Ploux O."/>
        </authorList>
    </citation>
    <scope>NUCLEOTIDE SEQUENCE</scope>
    <source>
        <strain evidence="3">UC10</strain>
    </source>
</reference>
<feature type="chain" id="PRO_5012780062" description="PE-PGRS family protein" evidence="2">
    <location>
        <begin position="24"/>
        <end position="281"/>
    </location>
</feature>
<accession>A0A1Y5PJ88</accession>
<sequence length="281" mass="28894">MMHHVVRRPLLAAATLTTATALALTPVTVTPPDLHAAISPIRVSTQAVQLTDAWSDLFSDTVTSVVTLGAMALGTDSNYPLPSPNFPLAPVATQLVFNQLIYVAKLFNGQAGEIPAWIGAHLTEVGKVAQLFVAAVPGVVLQQIQVPFYAAQQAINSIGSSGNLLTGLVEAPAVFLNIALNNQFGLLGLTGPIGISLIFRNLLTTALYTTPPTIVLPFKKAAASTPRAAAAATKKPVAPSGTANSARSKPKAPSSAASSKRKPAASTTPNSSGGRGHAKRG</sequence>
<evidence type="ECO:0000313" key="3">
    <source>
        <dbReference type="EMBL" id="SBS77359.1"/>
    </source>
</evidence>
<proteinExistence type="predicted"/>
<gene>
    <name evidence="3" type="ORF">MHPYR_420005</name>
</gene>
<evidence type="ECO:0000256" key="1">
    <source>
        <dbReference type="SAM" id="MobiDB-lite"/>
    </source>
</evidence>
<feature type="region of interest" description="Disordered" evidence="1">
    <location>
        <begin position="229"/>
        <end position="281"/>
    </location>
</feature>
<evidence type="ECO:0000256" key="2">
    <source>
        <dbReference type="SAM" id="SignalP"/>
    </source>
</evidence>
<evidence type="ECO:0008006" key="4">
    <source>
        <dbReference type="Google" id="ProtNLM"/>
    </source>
</evidence>
<dbReference type="EMBL" id="FLQS01000037">
    <property type="protein sequence ID" value="SBS77359.1"/>
    <property type="molecule type" value="Genomic_DNA"/>
</dbReference>